<keyword evidence="1" id="KW-0732">Signal</keyword>
<reference evidence="2 3" key="1">
    <citation type="submission" date="2024-03" db="EMBL/GenBank/DDBJ databases">
        <title>A high-quality draft genome sequence of Diaporthe vaccinii, a causative agent of upright dieback and viscid rot disease in cranberry plants.</title>
        <authorList>
            <person name="Sarrasin M."/>
            <person name="Lang B.F."/>
            <person name="Burger G."/>
        </authorList>
    </citation>
    <scope>NUCLEOTIDE SEQUENCE [LARGE SCALE GENOMIC DNA]</scope>
    <source>
        <strain evidence="2 3">IS7</strain>
    </source>
</reference>
<keyword evidence="3" id="KW-1185">Reference proteome</keyword>
<sequence>MKFLSALVLAMASVAIAKDGNNTDGTSTKSQCKQVSKLTKLMDIAGNSTKLDKVTKGNATKAADIQAKASQMSTKLTELQSNTTLMTACDQIFAVQDTEDACDKMQGLQKLNALIANQTALDEKTKGNTTKADAIKAKAQEKAADLTAMESNATLTSFCAGLSDKQSCKAMAKLAKEQEFAANTTALNAKFNGDADKISKFQAKLTSKAAKVNALMSNSTLMDTCNSLGITTASTTTGASTSSGSTDNKKSAAVSINALGAGHVLALVSVFAYAVAML</sequence>
<dbReference type="Proteomes" id="UP001600888">
    <property type="component" value="Unassembled WGS sequence"/>
</dbReference>
<evidence type="ECO:0000256" key="1">
    <source>
        <dbReference type="SAM" id="SignalP"/>
    </source>
</evidence>
<accession>A0ABR4EKT5</accession>
<comment type="caution">
    <text evidence="2">The sequence shown here is derived from an EMBL/GenBank/DDBJ whole genome shotgun (WGS) entry which is preliminary data.</text>
</comment>
<organism evidence="2 3">
    <name type="scientific">Diaporthe vaccinii</name>
    <dbReference type="NCBI Taxonomy" id="105482"/>
    <lineage>
        <taxon>Eukaryota</taxon>
        <taxon>Fungi</taxon>
        <taxon>Dikarya</taxon>
        <taxon>Ascomycota</taxon>
        <taxon>Pezizomycotina</taxon>
        <taxon>Sordariomycetes</taxon>
        <taxon>Sordariomycetidae</taxon>
        <taxon>Diaporthales</taxon>
        <taxon>Diaporthaceae</taxon>
        <taxon>Diaporthe</taxon>
        <taxon>Diaporthe eres species complex</taxon>
    </lineage>
</organism>
<feature type="signal peptide" evidence="1">
    <location>
        <begin position="1"/>
        <end position="17"/>
    </location>
</feature>
<evidence type="ECO:0000313" key="3">
    <source>
        <dbReference type="Proteomes" id="UP001600888"/>
    </source>
</evidence>
<dbReference type="EMBL" id="JBAWTH010000045">
    <property type="protein sequence ID" value="KAL2283055.1"/>
    <property type="molecule type" value="Genomic_DNA"/>
</dbReference>
<evidence type="ECO:0000313" key="2">
    <source>
        <dbReference type="EMBL" id="KAL2283055.1"/>
    </source>
</evidence>
<gene>
    <name evidence="2" type="ORF">FJTKL_10168</name>
</gene>
<name>A0ABR4EKT5_9PEZI</name>
<protein>
    <recommendedName>
        <fullName evidence="4">Cell wall protein</fullName>
    </recommendedName>
</protein>
<evidence type="ECO:0008006" key="4">
    <source>
        <dbReference type="Google" id="ProtNLM"/>
    </source>
</evidence>
<proteinExistence type="predicted"/>
<feature type="chain" id="PRO_5046894712" description="Cell wall protein" evidence="1">
    <location>
        <begin position="18"/>
        <end position="278"/>
    </location>
</feature>